<evidence type="ECO:0000313" key="1">
    <source>
        <dbReference type="EMBL" id="TPG54583.1"/>
    </source>
</evidence>
<dbReference type="EMBL" id="RCZC01000002">
    <property type="protein sequence ID" value="TPG54583.1"/>
    <property type="molecule type" value="Genomic_DNA"/>
</dbReference>
<gene>
    <name evidence="1" type="ORF">EAH76_08065</name>
</gene>
<name>A0A502G0D2_9SPHN</name>
<dbReference type="Proteomes" id="UP000319931">
    <property type="component" value="Unassembled WGS sequence"/>
</dbReference>
<comment type="caution">
    <text evidence="1">The sequence shown here is derived from an EMBL/GenBank/DDBJ whole genome shotgun (WGS) entry which is preliminary data.</text>
</comment>
<dbReference type="AlphaFoldDB" id="A0A502G0D2"/>
<dbReference type="RefSeq" id="WP_140849734.1">
    <property type="nucleotide sequence ID" value="NZ_RCZC01000002.1"/>
</dbReference>
<protein>
    <submittedName>
        <fullName evidence="1">Uncharacterized protein</fullName>
    </submittedName>
</protein>
<proteinExistence type="predicted"/>
<accession>A0A502G0D2</accession>
<sequence>MTLKTVSIVGSGPDAQTQRAILATLPNAYRMVDGEADVVLVSGKDGNADAALDRAARGSKTVFVTSPSFLDAAQLTRLDDPAWRVAIALAYGAASFATHLAHDEPPAILDFSATVANAGIDDLREALLAQLALSRVIMGEPAKVRTLLNSPATLVLELSAPSGLAWRLSAHRGLRNSLAIDRVARGVRHHVAIASGAHARPATVSTYTSDGSATAWPMYQDHYRSMWAALAGIGKVAPYTLAMLAHDVAALPGTRTILPKPGGSQTIASEFEATRNL</sequence>
<dbReference type="OrthoDB" id="9792935at2"/>
<reference evidence="1 2" key="1">
    <citation type="journal article" date="2019" name="Environ. Microbiol.">
        <title>Species interactions and distinct microbial communities in high Arctic permafrost affected cryosols are associated with the CH4 and CO2 gas fluxes.</title>
        <authorList>
            <person name="Altshuler I."/>
            <person name="Hamel J."/>
            <person name="Turney S."/>
            <person name="Magnuson E."/>
            <person name="Levesque R."/>
            <person name="Greer C."/>
            <person name="Whyte L.G."/>
        </authorList>
    </citation>
    <scope>NUCLEOTIDE SEQUENCE [LARGE SCALE GENOMIC DNA]</scope>
    <source>
        <strain evidence="1 2">E6.1</strain>
    </source>
</reference>
<organism evidence="1 2">
    <name type="scientific">Sphingomonas glacialis</name>
    <dbReference type="NCBI Taxonomy" id="658225"/>
    <lineage>
        <taxon>Bacteria</taxon>
        <taxon>Pseudomonadati</taxon>
        <taxon>Pseudomonadota</taxon>
        <taxon>Alphaproteobacteria</taxon>
        <taxon>Sphingomonadales</taxon>
        <taxon>Sphingomonadaceae</taxon>
        <taxon>Sphingomonas</taxon>
    </lineage>
</organism>
<keyword evidence="2" id="KW-1185">Reference proteome</keyword>
<evidence type="ECO:0000313" key="2">
    <source>
        <dbReference type="Proteomes" id="UP000319931"/>
    </source>
</evidence>